<dbReference type="RefSeq" id="WP_150090796.1">
    <property type="nucleotide sequence ID" value="NZ_JBFUOH010000052.1"/>
</dbReference>
<feature type="chain" id="PRO_5024443397" evidence="2">
    <location>
        <begin position="22"/>
        <end position="240"/>
    </location>
</feature>
<protein>
    <submittedName>
        <fullName evidence="5">Lytic transglycosylase domain-containing protein</fullName>
    </submittedName>
</protein>
<dbReference type="Pfam" id="PF13511">
    <property type="entry name" value="DUF4124"/>
    <property type="match status" value="1"/>
</dbReference>
<dbReference type="Pfam" id="PF01464">
    <property type="entry name" value="SLT"/>
    <property type="match status" value="1"/>
</dbReference>
<name>A0A5M8FP78_9GAMM</name>
<feature type="domain" description="DUF4124" evidence="4">
    <location>
        <begin position="13"/>
        <end position="76"/>
    </location>
</feature>
<accession>A0A5M8FP78</accession>
<dbReference type="EMBL" id="VWXX01000004">
    <property type="protein sequence ID" value="KAA6186607.1"/>
    <property type="molecule type" value="Genomic_DNA"/>
</dbReference>
<sequence length="240" mass="26302">MVAFGAWLLLCGLALPVVAVADVYKYVDTAGNVYFSDKPLVSRGLRLEWKRTAKRLVAENRQRAEQVAQAEETARAEALIQGRLTAASVTVHGHGQSRPVSGAMSLRRAQVRHLIDENARRFGLSADLLHAVIRAESAYRSDAQSHAGACGLMQLMPATAERFSVADIWDPAENIRGGAAYLRFLLDLFDGDLTLALAAYNAGENAVRRHGDRIPPYPETLDYVRKVLRHLSAEQGARPS</sequence>
<keyword evidence="6" id="KW-1185">Reference proteome</keyword>
<dbReference type="CDD" id="cd16896">
    <property type="entry name" value="LT_Slt70-like"/>
    <property type="match status" value="1"/>
</dbReference>
<dbReference type="InterPro" id="IPR025392">
    <property type="entry name" value="DUF4124"/>
</dbReference>
<feature type="signal peptide" evidence="2">
    <location>
        <begin position="1"/>
        <end position="21"/>
    </location>
</feature>
<evidence type="ECO:0000313" key="5">
    <source>
        <dbReference type="EMBL" id="KAA6186607.1"/>
    </source>
</evidence>
<dbReference type="PANTHER" id="PTHR37423:SF2">
    <property type="entry name" value="MEMBRANE-BOUND LYTIC MUREIN TRANSGLYCOSYLASE C"/>
    <property type="match status" value="1"/>
</dbReference>
<dbReference type="SUPFAM" id="SSF53955">
    <property type="entry name" value="Lysozyme-like"/>
    <property type="match status" value="1"/>
</dbReference>
<reference evidence="5 6" key="1">
    <citation type="submission" date="2019-09" db="EMBL/GenBank/DDBJ databases">
        <title>Whole-genome sequence of the purple sulfur bacterium Thiohalocapsa marina DSM 19078.</title>
        <authorList>
            <person name="Kyndt J.A."/>
            <person name="Meyer T.E."/>
        </authorList>
    </citation>
    <scope>NUCLEOTIDE SEQUENCE [LARGE SCALE GENOMIC DNA]</scope>
    <source>
        <strain evidence="5 6">DSM 19078</strain>
    </source>
</reference>
<evidence type="ECO:0000259" key="4">
    <source>
        <dbReference type="Pfam" id="PF13511"/>
    </source>
</evidence>
<feature type="domain" description="Transglycosylase SLT" evidence="3">
    <location>
        <begin position="114"/>
        <end position="211"/>
    </location>
</feature>
<proteinExistence type="inferred from homology"/>
<gene>
    <name evidence="5" type="ORF">F2Q65_04305</name>
</gene>
<dbReference type="OrthoDB" id="92254at2"/>
<evidence type="ECO:0000313" key="6">
    <source>
        <dbReference type="Proteomes" id="UP000322981"/>
    </source>
</evidence>
<evidence type="ECO:0000256" key="1">
    <source>
        <dbReference type="ARBA" id="ARBA00007734"/>
    </source>
</evidence>
<dbReference type="Proteomes" id="UP000322981">
    <property type="component" value="Unassembled WGS sequence"/>
</dbReference>
<dbReference type="InterPro" id="IPR023346">
    <property type="entry name" value="Lysozyme-like_dom_sf"/>
</dbReference>
<evidence type="ECO:0000256" key="2">
    <source>
        <dbReference type="SAM" id="SignalP"/>
    </source>
</evidence>
<dbReference type="Gene3D" id="1.10.530.10">
    <property type="match status" value="1"/>
</dbReference>
<dbReference type="PANTHER" id="PTHR37423">
    <property type="entry name" value="SOLUBLE LYTIC MUREIN TRANSGLYCOSYLASE-RELATED"/>
    <property type="match status" value="1"/>
</dbReference>
<dbReference type="AlphaFoldDB" id="A0A5M8FP78"/>
<dbReference type="InterPro" id="IPR008258">
    <property type="entry name" value="Transglycosylase_SLT_dom_1"/>
</dbReference>
<evidence type="ECO:0000259" key="3">
    <source>
        <dbReference type="Pfam" id="PF01464"/>
    </source>
</evidence>
<comment type="similarity">
    <text evidence="1">Belongs to the transglycosylase Slt family.</text>
</comment>
<organism evidence="5 6">
    <name type="scientific">Thiohalocapsa marina</name>
    <dbReference type="NCBI Taxonomy" id="424902"/>
    <lineage>
        <taxon>Bacteria</taxon>
        <taxon>Pseudomonadati</taxon>
        <taxon>Pseudomonadota</taxon>
        <taxon>Gammaproteobacteria</taxon>
        <taxon>Chromatiales</taxon>
        <taxon>Chromatiaceae</taxon>
        <taxon>Thiohalocapsa</taxon>
    </lineage>
</organism>
<comment type="caution">
    <text evidence="5">The sequence shown here is derived from an EMBL/GenBank/DDBJ whole genome shotgun (WGS) entry which is preliminary data.</text>
</comment>
<keyword evidence="2" id="KW-0732">Signal</keyword>